<evidence type="ECO:0008006" key="4">
    <source>
        <dbReference type="Google" id="ProtNLM"/>
    </source>
</evidence>
<dbReference type="EMBL" id="BJXA01000001">
    <property type="protein sequence ID" value="GEM35708.1"/>
    <property type="molecule type" value="Genomic_DNA"/>
</dbReference>
<dbReference type="InterPro" id="IPR011009">
    <property type="entry name" value="Kinase-like_dom_sf"/>
</dbReference>
<evidence type="ECO:0000313" key="3">
    <source>
        <dbReference type="Proteomes" id="UP000321424"/>
    </source>
</evidence>
<protein>
    <recommendedName>
        <fullName evidence="4">Aminoglycoside phosphotransferase domain-containing protein</fullName>
    </recommendedName>
</protein>
<gene>
    <name evidence="2" type="ORF">NN4_02270</name>
</gene>
<feature type="compositionally biased region" description="Basic and acidic residues" evidence="1">
    <location>
        <begin position="105"/>
        <end position="116"/>
    </location>
</feature>
<sequence length="340" mass="35849">MTIADRLGALLATPVRAVTDLGASHEWTTHRATLGDGREVFVKAAAEPTTVFAAEAAGLRWLATGVADGLGASARPDSGESMRPGDSCGPVGGADFPKPATRMSDPPDRDSDEPRGPVDQPGRVHQSPTQPSQPGQDRSFRVRADVAYELSSGEAKSGRGMAGARDGDTAAGQPTSALLPDVLAADDRMIVLPWLDDAGATLDTAVRLGRDLAALHANTPTMFGAPWPGWIAELPLDNTLSASPWPQWYAERRLAPYLPRAATHLGPDGTHLLEQVIDRIDTLAGPPEPPARIHGDLWSGNIVWTPARAVLIDPAAHGGHRETDLAMLALFGAPPPRPNH</sequence>
<keyword evidence="3" id="KW-1185">Reference proteome</keyword>
<dbReference type="Gene3D" id="3.30.200.20">
    <property type="entry name" value="Phosphorylase Kinase, domain 1"/>
    <property type="match status" value="1"/>
</dbReference>
<dbReference type="PANTHER" id="PTHR12149">
    <property type="entry name" value="FRUCTOSAMINE 3 KINASE-RELATED PROTEIN"/>
    <property type="match status" value="1"/>
</dbReference>
<proteinExistence type="predicted"/>
<comment type="caution">
    <text evidence="2">The sequence shown here is derived from an EMBL/GenBank/DDBJ whole genome shotgun (WGS) entry which is preliminary data.</text>
</comment>
<dbReference type="InterPro" id="IPR016477">
    <property type="entry name" value="Fructo-/Ketosamine-3-kinase"/>
</dbReference>
<organism evidence="2 3">
    <name type="scientific">Nocardia ninae NBRC 108245</name>
    <dbReference type="NCBI Taxonomy" id="1210091"/>
    <lineage>
        <taxon>Bacteria</taxon>
        <taxon>Bacillati</taxon>
        <taxon>Actinomycetota</taxon>
        <taxon>Actinomycetes</taxon>
        <taxon>Mycobacteriales</taxon>
        <taxon>Nocardiaceae</taxon>
        <taxon>Nocardia</taxon>
    </lineage>
</organism>
<dbReference type="Gene3D" id="1.10.510.10">
    <property type="entry name" value="Transferase(Phosphotransferase) domain 1"/>
    <property type="match status" value="1"/>
</dbReference>
<name>A0A511M6E6_9NOCA</name>
<dbReference type="RefSeq" id="WP_371865607.1">
    <property type="nucleotide sequence ID" value="NZ_BJXA01000001.1"/>
</dbReference>
<dbReference type="Gene3D" id="1.20.1270.240">
    <property type="match status" value="1"/>
</dbReference>
<reference evidence="2 3" key="1">
    <citation type="submission" date="2019-07" db="EMBL/GenBank/DDBJ databases">
        <title>Whole genome shotgun sequence of Nocardia ninae NBRC 108245.</title>
        <authorList>
            <person name="Hosoyama A."/>
            <person name="Uohara A."/>
            <person name="Ohji S."/>
            <person name="Ichikawa N."/>
        </authorList>
    </citation>
    <scope>NUCLEOTIDE SEQUENCE [LARGE SCALE GENOMIC DNA]</scope>
    <source>
        <strain evidence="2 3">NBRC 108245</strain>
    </source>
</reference>
<dbReference type="Pfam" id="PF03881">
    <property type="entry name" value="Fructosamin_kin"/>
    <property type="match status" value="1"/>
</dbReference>
<evidence type="ECO:0000313" key="2">
    <source>
        <dbReference type="EMBL" id="GEM35708.1"/>
    </source>
</evidence>
<feature type="compositionally biased region" description="Polar residues" evidence="1">
    <location>
        <begin position="126"/>
        <end position="136"/>
    </location>
</feature>
<dbReference type="SUPFAM" id="SSF56112">
    <property type="entry name" value="Protein kinase-like (PK-like)"/>
    <property type="match status" value="1"/>
</dbReference>
<dbReference type="Proteomes" id="UP000321424">
    <property type="component" value="Unassembled WGS sequence"/>
</dbReference>
<dbReference type="PANTHER" id="PTHR12149:SF8">
    <property type="entry name" value="PROTEIN-RIBULOSAMINE 3-KINASE"/>
    <property type="match status" value="1"/>
</dbReference>
<accession>A0A511M6E6</accession>
<evidence type="ECO:0000256" key="1">
    <source>
        <dbReference type="SAM" id="MobiDB-lite"/>
    </source>
</evidence>
<feature type="region of interest" description="Disordered" evidence="1">
    <location>
        <begin position="73"/>
        <end position="173"/>
    </location>
</feature>
<dbReference type="AlphaFoldDB" id="A0A511M6E6"/>